<dbReference type="GeneTree" id="ENSGT01030000235970"/>
<accession>A0AAQ6A312</accession>
<reference evidence="1" key="3">
    <citation type="submission" date="2025-09" db="UniProtKB">
        <authorList>
            <consortium name="Ensembl"/>
        </authorList>
    </citation>
    <scope>IDENTIFICATION</scope>
</reference>
<keyword evidence="2" id="KW-1185">Reference proteome</keyword>
<reference evidence="1 2" key="1">
    <citation type="submission" date="2022-01" db="EMBL/GenBank/DDBJ databases">
        <title>A chromosome-scale genome assembly of the false clownfish, Amphiprion ocellaris.</title>
        <authorList>
            <person name="Ryu T."/>
        </authorList>
    </citation>
    <scope>NUCLEOTIDE SEQUENCE [LARGE SCALE GENOMIC DNA]</scope>
</reference>
<reference evidence="1" key="2">
    <citation type="submission" date="2025-08" db="UniProtKB">
        <authorList>
            <consortium name="Ensembl"/>
        </authorList>
    </citation>
    <scope>IDENTIFICATION</scope>
</reference>
<sequence length="136" mass="15398">MSHSNVSNLPTKITAKDREKQFPDVLHQSGGKVFYTLCNIVVEHKQKSLIDKHFSTSKHIRRMAETSGPQTRQITVTEAVPSRSVAERMKGSILGRNNLKKSPRNRYEIGLSLTMSITTDIYSSFSGLIKQFPSRY</sequence>
<name>A0AAQ6A312_AMPOC</name>
<dbReference type="Proteomes" id="UP001501940">
    <property type="component" value="Chromosome 17"/>
</dbReference>
<evidence type="ECO:0000313" key="2">
    <source>
        <dbReference type="Proteomes" id="UP001501940"/>
    </source>
</evidence>
<dbReference type="AlphaFoldDB" id="A0AAQ6A312"/>
<organism evidence="1 2">
    <name type="scientific">Amphiprion ocellaris</name>
    <name type="common">Clown anemonefish</name>
    <dbReference type="NCBI Taxonomy" id="80972"/>
    <lineage>
        <taxon>Eukaryota</taxon>
        <taxon>Metazoa</taxon>
        <taxon>Chordata</taxon>
        <taxon>Craniata</taxon>
        <taxon>Vertebrata</taxon>
        <taxon>Euteleostomi</taxon>
        <taxon>Actinopterygii</taxon>
        <taxon>Neopterygii</taxon>
        <taxon>Teleostei</taxon>
        <taxon>Neoteleostei</taxon>
        <taxon>Acanthomorphata</taxon>
        <taxon>Ovalentaria</taxon>
        <taxon>Pomacentridae</taxon>
        <taxon>Amphiprion</taxon>
    </lineage>
</organism>
<proteinExistence type="predicted"/>
<protein>
    <submittedName>
        <fullName evidence="1">Uncharacterized protein</fullName>
    </submittedName>
</protein>
<evidence type="ECO:0000313" key="1">
    <source>
        <dbReference type="Ensembl" id="ENSAOCP00000071447.1"/>
    </source>
</evidence>
<dbReference type="Ensembl" id="ENSAOCT00000059699.1">
    <property type="protein sequence ID" value="ENSAOCP00000071447.1"/>
    <property type="gene ID" value="ENSAOCG00000031258.1"/>
</dbReference>